<accession>A0A0R3WB04</accession>
<keyword evidence="2" id="KW-1185">Reference proteome</keyword>
<reference evidence="3" key="1">
    <citation type="submission" date="2017-02" db="UniProtKB">
        <authorList>
            <consortium name="WormBaseParasite"/>
        </authorList>
    </citation>
    <scope>IDENTIFICATION</scope>
</reference>
<evidence type="ECO:0000313" key="1">
    <source>
        <dbReference type="EMBL" id="VDK38995.1"/>
    </source>
</evidence>
<dbReference type="EMBL" id="UYRS01018672">
    <property type="protein sequence ID" value="VDK38995.1"/>
    <property type="molecule type" value="Genomic_DNA"/>
</dbReference>
<dbReference type="AlphaFoldDB" id="A0A0R3WB04"/>
<evidence type="ECO:0000313" key="3">
    <source>
        <dbReference type="WBParaSite" id="TASK_0000777401-mRNA-1"/>
    </source>
</evidence>
<evidence type="ECO:0000313" key="2">
    <source>
        <dbReference type="Proteomes" id="UP000282613"/>
    </source>
</evidence>
<sequence>MTKGPSTPINNAGGINAAQSAFFERPFSTSRRVKSRSREFEIWAITYLLKLVRAQIKESGLERCGLVRCSVKLSPEVAQARSRLMLKRTDTSLSIAILPSCGLTFTHTAHLKTRLLMLPSQKAVLKATLEVVGKEASMIVNAFDGSVLHSTQEIPALQDKTFYTILSH</sequence>
<protein>
    <submittedName>
        <fullName evidence="3">Rad51 domain-containing protein</fullName>
    </submittedName>
</protein>
<dbReference type="Proteomes" id="UP000282613">
    <property type="component" value="Unassembled WGS sequence"/>
</dbReference>
<name>A0A0R3WB04_TAEAS</name>
<reference evidence="1 2" key="2">
    <citation type="submission" date="2018-11" db="EMBL/GenBank/DDBJ databases">
        <authorList>
            <consortium name="Pathogen Informatics"/>
        </authorList>
    </citation>
    <scope>NUCLEOTIDE SEQUENCE [LARGE SCALE GENOMIC DNA]</scope>
</reference>
<proteinExistence type="predicted"/>
<dbReference type="WBParaSite" id="TASK_0000777401-mRNA-1">
    <property type="protein sequence ID" value="TASK_0000777401-mRNA-1"/>
    <property type="gene ID" value="TASK_0000777401"/>
</dbReference>
<gene>
    <name evidence="1" type="ORF">TASK_LOCUS7775</name>
</gene>
<organism evidence="3">
    <name type="scientific">Taenia asiatica</name>
    <name type="common">Asian tapeworm</name>
    <dbReference type="NCBI Taxonomy" id="60517"/>
    <lineage>
        <taxon>Eukaryota</taxon>
        <taxon>Metazoa</taxon>
        <taxon>Spiralia</taxon>
        <taxon>Lophotrochozoa</taxon>
        <taxon>Platyhelminthes</taxon>
        <taxon>Cestoda</taxon>
        <taxon>Eucestoda</taxon>
        <taxon>Cyclophyllidea</taxon>
        <taxon>Taeniidae</taxon>
        <taxon>Taenia</taxon>
    </lineage>
</organism>